<sequence length="203" mass="23166">MKLYQYHPYLPDLSRLKGIKHVLLVGQQLQPSMGLRSHARGNCSVQSTLWQLRDPTCLVLSPKQQSYTVYNISKDDRRGFLGLPARLGNPIIGALVILVKESLRNSRRCDFLPTQTSTHVVPSANPGFLPTQTTTNDAMPATLKNIWKQKKPRRDDTQSNSHTTPADNQAEVLKNKNERIAWIEQKEEEKNQKQREQDKQGKK</sequence>
<dbReference type="EMBL" id="JAMKPW020000020">
    <property type="protein sequence ID" value="KAK8207943.1"/>
    <property type="molecule type" value="Genomic_DNA"/>
</dbReference>
<evidence type="ECO:0000313" key="2">
    <source>
        <dbReference type="Proteomes" id="UP001320706"/>
    </source>
</evidence>
<name>A0ACC3SEC9_9PEZI</name>
<reference evidence="1" key="1">
    <citation type="submission" date="2024-02" db="EMBL/GenBank/DDBJ databases">
        <title>Metagenome Assembled Genome of Zalaria obscura JY119.</title>
        <authorList>
            <person name="Vighnesh L."/>
            <person name="Jagadeeshwari U."/>
            <person name="Venkata Ramana C."/>
            <person name="Sasikala C."/>
        </authorList>
    </citation>
    <scope>NUCLEOTIDE SEQUENCE</scope>
    <source>
        <strain evidence="1">JY119</strain>
    </source>
</reference>
<dbReference type="Proteomes" id="UP001320706">
    <property type="component" value="Unassembled WGS sequence"/>
</dbReference>
<protein>
    <submittedName>
        <fullName evidence="1">Uncharacterized protein</fullName>
    </submittedName>
</protein>
<organism evidence="1 2">
    <name type="scientific">Zalaria obscura</name>
    <dbReference type="NCBI Taxonomy" id="2024903"/>
    <lineage>
        <taxon>Eukaryota</taxon>
        <taxon>Fungi</taxon>
        <taxon>Dikarya</taxon>
        <taxon>Ascomycota</taxon>
        <taxon>Pezizomycotina</taxon>
        <taxon>Dothideomycetes</taxon>
        <taxon>Dothideomycetidae</taxon>
        <taxon>Dothideales</taxon>
        <taxon>Zalariaceae</taxon>
        <taxon>Zalaria</taxon>
    </lineage>
</organism>
<gene>
    <name evidence="1" type="ORF">M8818_004196</name>
</gene>
<comment type="caution">
    <text evidence="1">The sequence shown here is derived from an EMBL/GenBank/DDBJ whole genome shotgun (WGS) entry which is preliminary data.</text>
</comment>
<proteinExistence type="predicted"/>
<accession>A0ACC3SEC9</accession>
<keyword evidence="2" id="KW-1185">Reference proteome</keyword>
<evidence type="ECO:0000313" key="1">
    <source>
        <dbReference type="EMBL" id="KAK8207943.1"/>
    </source>
</evidence>